<dbReference type="Proteomes" id="UP001604336">
    <property type="component" value="Unassembled WGS sequence"/>
</dbReference>
<reference evidence="2" key="1">
    <citation type="submission" date="2024-07" db="EMBL/GenBank/DDBJ databases">
        <title>Two chromosome-level genome assemblies of Korean endemic species Abeliophyllum distichum and Forsythia ovata (Oleaceae).</title>
        <authorList>
            <person name="Jang H."/>
        </authorList>
    </citation>
    <scope>NUCLEOTIDE SEQUENCE [LARGE SCALE GENOMIC DNA]</scope>
</reference>
<organism evidence="1 2">
    <name type="scientific">Abeliophyllum distichum</name>
    <dbReference type="NCBI Taxonomy" id="126358"/>
    <lineage>
        <taxon>Eukaryota</taxon>
        <taxon>Viridiplantae</taxon>
        <taxon>Streptophyta</taxon>
        <taxon>Embryophyta</taxon>
        <taxon>Tracheophyta</taxon>
        <taxon>Spermatophyta</taxon>
        <taxon>Magnoliopsida</taxon>
        <taxon>eudicotyledons</taxon>
        <taxon>Gunneridae</taxon>
        <taxon>Pentapetalae</taxon>
        <taxon>asterids</taxon>
        <taxon>lamiids</taxon>
        <taxon>Lamiales</taxon>
        <taxon>Oleaceae</taxon>
        <taxon>Forsythieae</taxon>
        <taxon>Abeliophyllum</taxon>
    </lineage>
</organism>
<evidence type="ECO:0000313" key="1">
    <source>
        <dbReference type="EMBL" id="KAL2543103.1"/>
    </source>
</evidence>
<keyword evidence="2" id="KW-1185">Reference proteome</keyword>
<comment type="caution">
    <text evidence="1">The sequence shown here is derived from an EMBL/GenBank/DDBJ whole genome shotgun (WGS) entry which is preliminary data.</text>
</comment>
<gene>
    <name evidence="1" type="ORF">Adt_04081</name>
</gene>
<proteinExistence type="predicted"/>
<evidence type="ECO:0000313" key="2">
    <source>
        <dbReference type="Proteomes" id="UP001604336"/>
    </source>
</evidence>
<dbReference type="AlphaFoldDB" id="A0ABD1W0C4"/>
<sequence>MMKFRSIVRCPIPSVNYSTAVNLRWHSENEILREENGLWMNDKQTVHSWENVTYAAILDGETVVLFVKGLNLRPARKSDPGQFSCHFGLGNWETDGRYMLRTKAMVAAQEVVRCSLPRSIRDNPDKVSGIQVTIGVTPHVRARGHERVLLPSVAKIFDTKS</sequence>
<protein>
    <submittedName>
        <fullName evidence="1">UPF0392 protein</fullName>
    </submittedName>
</protein>
<dbReference type="EMBL" id="JBFOLK010000001">
    <property type="protein sequence ID" value="KAL2543103.1"/>
    <property type="molecule type" value="Genomic_DNA"/>
</dbReference>
<accession>A0ABD1W0C4</accession>
<name>A0ABD1W0C4_9LAMI</name>